<organism evidence="1">
    <name type="scientific">Tanacetum cinerariifolium</name>
    <name type="common">Dalmatian daisy</name>
    <name type="synonym">Chrysanthemum cinerariifolium</name>
    <dbReference type="NCBI Taxonomy" id="118510"/>
    <lineage>
        <taxon>Eukaryota</taxon>
        <taxon>Viridiplantae</taxon>
        <taxon>Streptophyta</taxon>
        <taxon>Embryophyta</taxon>
        <taxon>Tracheophyta</taxon>
        <taxon>Spermatophyta</taxon>
        <taxon>Magnoliopsida</taxon>
        <taxon>eudicotyledons</taxon>
        <taxon>Gunneridae</taxon>
        <taxon>Pentapetalae</taxon>
        <taxon>asterids</taxon>
        <taxon>campanulids</taxon>
        <taxon>Asterales</taxon>
        <taxon>Asteraceae</taxon>
        <taxon>Asteroideae</taxon>
        <taxon>Anthemideae</taxon>
        <taxon>Anthemidinae</taxon>
        <taxon>Tanacetum</taxon>
    </lineage>
</organism>
<dbReference type="EMBL" id="BKCJ010005829">
    <property type="protein sequence ID" value="GEU68860.1"/>
    <property type="molecule type" value="Genomic_DNA"/>
</dbReference>
<protein>
    <submittedName>
        <fullName evidence="1">Uncharacterized protein</fullName>
    </submittedName>
</protein>
<name>A0A6L2M5F1_TANCI</name>
<dbReference type="AlphaFoldDB" id="A0A6L2M5F1"/>
<accession>A0A6L2M5F1</accession>
<proteinExistence type="predicted"/>
<sequence length="141" mass="15391">MELVMTIKCPKCHLWNVFLSNSELVITRAQVDLCKHSILAVDQTNHRFLEADNGSLHSCIFDEASLYEDRATGAAPETKLIWNSTCRVGGSLSKSSGKTFEKSYTIGDGSRDNIGVSKVWDGHSNSSSELDSKILGGVGRL</sequence>
<gene>
    <name evidence="1" type="ORF">Tci_040838</name>
</gene>
<comment type="caution">
    <text evidence="1">The sequence shown here is derived from an EMBL/GenBank/DDBJ whole genome shotgun (WGS) entry which is preliminary data.</text>
</comment>
<evidence type="ECO:0000313" key="1">
    <source>
        <dbReference type="EMBL" id="GEU68860.1"/>
    </source>
</evidence>
<reference evidence="1" key="1">
    <citation type="journal article" date="2019" name="Sci. Rep.">
        <title>Draft genome of Tanacetum cinerariifolium, the natural source of mosquito coil.</title>
        <authorList>
            <person name="Yamashiro T."/>
            <person name="Shiraishi A."/>
            <person name="Satake H."/>
            <person name="Nakayama K."/>
        </authorList>
    </citation>
    <scope>NUCLEOTIDE SEQUENCE</scope>
</reference>